<dbReference type="Pfam" id="PF13671">
    <property type="entry name" value="AAA_33"/>
    <property type="match status" value="1"/>
</dbReference>
<dbReference type="RefSeq" id="WP_151575018.1">
    <property type="nucleotide sequence ID" value="NZ_WBOT01000005.1"/>
</dbReference>
<evidence type="ECO:0000313" key="1">
    <source>
        <dbReference type="EMBL" id="KAB2331357.1"/>
    </source>
</evidence>
<dbReference type="EMBL" id="WBOT01000005">
    <property type="protein sequence ID" value="KAB2331357.1"/>
    <property type="molecule type" value="Genomic_DNA"/>
</dbReference>
<dbReference type="Proteomes" id="UP000441354">
    <property type="component" value="Unassembled WGS sequence"/>
</dbReference>
<name>A0A7V7RK17_9BACI</name>
<dbReference type="Gene3D" id="3.40.50.300">
    <property type="entry name" value="P-loop containing nucleotide triphosphate hydrolases"/>
    <property type="match status" value="1"/>
</dbReference>
<accession>A0A7V7RK17</accession>
<sequence>MKQVGTLFFFCGKMGAGKSTKSKQLATEKQAVLLSEDEWLSSLYPNQIAAFDDYLKFSEQIKPLVKKHVQNILNVGTNVVMDFPANTQKHRKWFLDLAIEVNASHQLVFLNLNNEQCLRQIAQRRSEQPDRAAFDTEAVFIHVTKFFEAPEASEGLNILEFSGKE</sequence>
<dbReference type="SUPFAM" id="SSF52540">
    <property type="entry name" value="P-loop containing nucleoside triphosphate hydrolases"/>
    <property type="match status" value="1"/>
</dbReference>
<keyword evidence="1" id="KW-0547">Nucleotide-binding</keyword>
<organism evidence="1 2">
    <name type="scientific">Bacillus mesophilum</name>
    <dbReference type="NCBI Taxonomy" id="1071718"/>
    <lineage>
        <taxon>Bacteria</taxon>
        <taxon>Bacillati</taxon>
        <taxon>Bacillota</taxon>
        <taxon>Bacilli</taxon>
        <taxon>Bacillales</taxon>
        <taxon>Bacillaceae</taxon>
        <taxon>Bacillus</taxon>
    </lineage>
</organism>
<gene>
    <name evidence="1" type="ORF">F7732_16030</name>
</gene>
<proteinExistence type="predicted"/>
<dbReference type="OrthoDB" id="531205at2"/>
<dbReference type="AlphaFoldDB" id="A0A7V7RK17"/>
<evidence type="ECO:0000313" key="2">
    <source>
        <dbReference type="Proteomes" id="UP000441354"/>
    </source>
</evidence>
<protein>
    <submittedName>
        <fullName evidence="1">ATP-binding protein</fullName>
    </submittedName>
</protein>
<dbReference type="InterPro" id="IPR027417">
    <property type="entry name" value="P-loop_NTPase"/>
</dbReference>
<comment type="caution">
    <text evidence="1">The sequence shown here is derived from an EMBL/GenBank/DDBJ whole genome shotgun (WGS) entry which is preliminary data.</text>
</comment>
<reference evidence="1 2" key="1">
    <citation type="journal article" date="2014" name="Arch. Microbiol.">
        <title>Bacillus mesophilum sp. nov., strain IITR-54T, a novel 4-chlorobiphenyl dechlorinating bacterium.</title>
        <authorList>
            <person name="Manickam N."/>
            <person name="Singh N.K."/>
            <person name="Bajaj A."/>
            <person name="Kumar R.M."/>
            <person name="Kaur G."/>
            <person name="Kaur N."/>
            <person name="Bala M."/>
            <person name="Kumar A."/>
            <person name="Mayilraj S."/>
        </authorList>
    </citation>
    <scope>NUCLEOTIDE SEQUENCE [LARGE SCALE GENOMIC DNA]</scope>
    <source>
        <strain evidence="1 2">IITR-54</strain>
    </source>
</reference>
<dbReference type="GO" id="GO:0005524">
    <property type="term" value="F:ATP binding"/>
    <property type="evidence" value="ECO:0007669"/>
    <property type="project" value="UniProtKB-KW"/>
</dbReference>
<keyword evidence="1" id="KW-0067">ATP-binding</keyword>
<keyword evidence="2" id="KW-1185">Reference proteome</keyword>